<dbReference type="Proteomes" id="UP000664534">
    <property type="component" value="Unassembled WGS sequence"/>
</dbReference>
<dbReference type="InterPro" id="IPR013094">
    <property type="entry name" value="AB_hydrolase_3"/>
</dbReference>
<keyword evidence="4" id="KW-1185">Reference proteome</keyword>
<dbReference type="OrthoDB" id="433474at2759"/>
<dbReference type="SUPFAM" id="SSF53474">
    <property type="entry name" value="alpha/beta-Hydrolases"/>
    <property type="match status" value="1"/>
</dbReference>
<accession>A0A8H3ITF0</accession>
<dbReference type="AlphaFoldDB" id="A0A8H3ITF0"/>
<protein>
    <recommendedName>
        <fullName evidence="2">Alpha/beta hydrolase fold-3 domain-containing protein</fullName>
    </recommendedName>
</protein>
<dbReference type="Pfam" id="PF07859">
    <property type="entry name" value="Abhydrolase_3"/>
    <property type="match status" value="1"/>
</dbReference>
<organism evidence="3 4">
    <name type="scientific">Imshaugia aleurites</name>
    <dbReference type="NCBI Taxonomy" id="172621"/>
    <lineage>
        <taxon>Eukaryota</taxon>
        <taxon>Fungi</taxon>
        <taxon>Dikarya</taxon>
        <taxon>Ascomycota</taxon>
        <taxon>Pezizomycotina</taxon>
        <taxon>Lecanoromycetes</taxon>
        <taxon>OSLEUM clade</taxon>
        <taxon>Lecanoromycetidae</taxon>
        <taxon>Lecanorales</taxon>
        <taxon>Lecanorineae</taxon>
        <taxon>Parmeliaceae</taxon>
        <taxon>Imshaugia</taxon>
    </lineage>
</organism>
<feature type="domain" description="Alpha/beta hydrolase fold-3" evidence="2">
    <location>
        <begin position="135"/>
        <end position="254"/>
    </location>
</feature>
<dbReference type="Gene3D" id="3.40.50.1820">
    <property type="entry name" value="alpha/beta hydrolase"/>
    <property type="match status" value="1"/>
</dbReference>
<evidence type="ECO:0000259" key="2">
    <source>
        <dbReference type="Pfam" id="PF07859"/>
    </source>
</evidence>
<proteinExistence type="predicted"/>
<name>A0A8H3ITF0_9LECA</name>
<dbReference type="GO" id="GO:0019433">
    <property type="term" value="P:triglyceride catabolic process"/>
    <property type="evidence" value="ECO:0007669"/>
    <property type="project" value="TreeGrafter"/>
</dbReference>
<dbReference type="GO" id="GO:0004771">
    <property type="term" value="F:sterol ester esterase activity"/>
    <property type="evidence" value="ECO:0007669"/>
    <property type="project" value="TreeGrafter"/>
</dbReference>
<comment type="caution">
    <text evidence="3">The sequence shown here is derived from an EMBL/GenBank/DDBJ whole genome shotgun (WGS) entry which is preliminary data.</text>
</comment>
<evidence type="ECO:0000313" key="4">
    <source>
        <dbReference type="Proteomes" id="UP000664534"/>
    </source>
</evidence>
<dbReference type="EMBL" id="CAJPDT010000040">
    <property type="protein sequence ID" value="CAF9925689.1"/>
    <property type="molecule type" value="Genomic_DNA"/>
</dbReference>
<evidence type="ECO:0000313" key="3">
    <source>
        <dbReference type="EMBL" id="CAF9925689.1"/>
    </source>
</evidence>
<dbReference type="GO" id="GO:0004806">
    <property type="term" value="F:triacylglycerol lipase activity"/>
    <property type="evidence" value="ECO:0007669"/>
    <property type="project" value="TreeGrafter"/>
</dbReference>
<gene>
    <name evidence="3" type="ORF">IMSHALPRED_006754</name>
</gene>
<evidence type="ECO:0000256" key="1">
    <source>
        <dbReference type="SAM" id="MobiDB-lite"/>
    </source>
</evidence>
<dbReference type="PANTHER" id="PTHR23025:SF3">
    <property type="entry name" value="HORMONE-SENSITIVE LIPASE"/>
    <property type="match status" value="1"/>
</dbReference>
<dbReference type="GO" id="GO:0005829">
    <property type="term" value="C:cytosol"/>
    <property type="evidence" value="ECO:0007669"/>
    <property type="project" value="TreeGrafter"/>
</dbReference>
<dbReference type="PANTHER" id="PTHR23025">
    <property type="entry name" value="TRIACYLGLYCEROL LIPASE"/>
    <property type="match status" value="1"/>
</dbReference>
<feature type="compositionally biased region" description="Low complexity" evidence="1">
    <location>
        <begin position="1"/>
        <end position="22"/>
    </location>
</feature>
<reference evidence="3" key="1">
    <citation type="submission" date="2021-03" db="EMBL/GenBank/DDBJ databases">
        <authorList>
            <person name="Tagirdzhanova G."/>
        </authorList>
    </citation>
    <scope>NUCLEOTIDE SEQUENCE</scope>
</reference>
<sequence length="289" mass="32239">MRTPTPNSPSSSPSRAAATTTPFLTPSNPSKPPSRRLLTLQALTWRFLARIGFWLHTFPTPSPPAPSFHRTFRTTALHDSTSAASLNLAFYVPADYTRQIQHGKRYPVVVSFHGGGFTVLLRLQTYLQSLAPGLDDAPRPHVVAIIAWYPSLDYRLSRSQRRAASIRPDKALPAVLTDLFDASYLPDPACVTSPYVSPAAATDEALMTALPVYIALYLCEWDMLLREGMDFGERLEGLGKRVRCVVVDERGHGFDKNPWPFGLDWKVGLYYGRACQWLCEVLEDSRGKD</sequence>
<dbReference type="InterPro" id="IPR029058">
    <property type="entry name" value="AB_hydrolase_fold"/>
</dbReference>
<feature type="region of interest" description="Disordered" evidence="1">
    <location>
        <begin position="1"/>
        <end position="35"/>
    </location>
</feature>